<proteinExistence type="predicted"/>
<dbReference type="PANTHER" id="PTHR34996:SF7">
    <property type="match status" value="1"/>
</dbReference>
<evidence type="ECO:0000313" key="3">
    <source>
        <dbReference type="Proteomes" id="UP000251960"/>
    </source>
</evidence>
<dbReference type="PANTHER" id="PTHR34996">
    <property type="entry name" value="OS06G0327400 PROTEIN"/>
    <property type="match status" value="1"/>
</dbReference>
<sequence>MTWRGRWGLRLRLRVRHGGVRLGLLLRVRVRLSGIVGLLLRSVEDLRCRCRPAAGGRRACGWSAPRASGPGPCRHARLPERDQTSYAEAIADCLEFIKSRSSPTVL</sequence>
<protein>
    <submittedName>
        <fullName evidence="2">Uncharacterized protein</fullName>
    </submittedName>
</protein>
<keyword evidence="1" id="KW-0732">Signal</keyword>
<accession>A0A3L6DH19</accession>
<dbReference type="AlphaFoldDB" id="A0A3L6DH19"/>
<evidence type="ECO:0000313" key="2">
    <source>
        <dbReference type="EMBL" id="PWZ06821.1"/>
    </source>
</evidence>
<feature type="chain" id="PRO_5018011143" evidence="1">
    <location>
        <begin position="19"/>
        <end position="106"/>
    </location>
</feature>
<feature type="signal peptide" evidence="1">
    <location>
        <begin position="1"/>
        <end position="18"/>
    </location>
</feature>
<dbReference type="Proteomes" id="UP000251960">
    <property type="component" value="Chromosome 9"/>
</dbReference>
<name>A0A3L6DH19_MAIZE</name>
<organism evidence="2 3">
    <name type="scientific">Zea mays</name>
    <name type="common">Maize</name>
    <dbReference type="NCBI Taxonomy" id="4577"/>
    <lineage>
        <taxon>Eukaryota</taxon>
        <taxon>Viridiplantae</taxon>
        <taxon>Streptophyta</taxon>
        <taxon>Embryophyta</taxon>
        <taxon>Tracheophyta</taxon>
        <taxon>Spermatophyta</taxon>
        <taxon>Magnoliopsida</taxon>
        <taxon>Liliopsida</taxon>
        <taxon>Poales</taxon>
        <taxon>Poaceae</taxon>
        <taxon>PACMAD clade</taxon>
        <taxon>Panicoideae</taxon>
        <taxon>Andropogonodae</taxon>
        <taxon>Andropogoneae</taxon>
        <taxon>Tripsacinae</taxon>
        <taxon>Zea</taxon>
    </lineage>
</organism>
<comment type="caution">
    <text evidence="2">The sequence shown here is derived from an EMBL/GenBank/DDBJ whole genome shotgun (WGS) entry which is preliminary data.</text>
</comment>
<dbReference type="ExpressionAtlas" id="A0A3L6DH19">
    <property type="expression patterns" value="baseline"/>
</dbReference>
<reference evidence="2 3" key="1">
    <citation type="journal article" date="2018" name="Nat. Genet.">
        <title>Extensive intraspecific gene order and gene structural variations between Mo17 and other maize genomes.</title>
        <authorList>
            <person name="Sun S."/>
            <person name="Zhou Y."/>
            <person name="Chen J."/>
            <person name="Shi J."/>
            <person name="Zhao H."/>
            <person name="Zhao H."/>
            <person name="Song W."/>
            <person name="Zhang M."/>
            <person name="Cui Y."/>
            <person name="Dong X."/>
            <person name="Liu H."/>
            <person name="Ma X."/>
            <person name="Jiao Y."/>
            <person name="Wang B."/>
            <person name="Wei X."/>
            <person name="Stein J.C."/>
            <person name="Glaubitz J.C."/>
            <person name="Lu F."/>
            <person name="Yu G."/>
            <person name="Liang C."/>
            <person name="Fengler K."/>
            <person name="Li B."/>
            <person name="Rafalski A."/>
            <person name="Schnable P.S."/>
            <person name="Ware D.H."/>
            <person name="Buckler E.S."/>
            <person name="Lai J."/>
        </authorList>
    </citation>
    <scope>NUCLEOTIDE SEQUENCE [LARGE SCALE GENOMIC DNA]</scope>
    <source>
        <strain evidence="3">cv. Missouri 17</strain>
        <tissue evidence="2">Seedling</tissue>
    </source>
</reference>
<dbReference type="EMBL" id="NCVQ01000010">
    <property type="protein sequence ID" value="PWZ06821.1"/>
    <property type="molecule type" value="Genomic_DNA"/>
</dbReference>
<gene>
    <name evidence="2" type="ORF">Zm00014a_019009</name>
</gene>
<evidence type="ECO:0000256" key="1">
    <source>
        <dbReference type="SAM" id="SignalP"/>
    </source>
</evidence>